<name>A0AA36CQ91_9BILA</name>
<protein>
    <submittedName>
        <fullName evidence="1">Uncharacterized protein</fullName>
    </submittedName>
</protein>
<dbReference type="Proteomes" id="UP001177023">
    <property type="component" value="Unassembled WGS sequence"/>
</dbReference>
<proteinExistence type="predicted"/>
<gene>
    <name evidence="1" type="ORF">MSPICULIGERA_LOCUS11187</name>
</gene>
<dbReference type="EMBL" id="CATQJA010002607">
    <property type="protein sequence ID" value="CAJ0572810.1"/>
    <property type="molecule type" value="Genomic_DNA"/>
</dbReference>
<organism evidence="1 2">
    <name type="scientific">Mesorhabditis spiculigera</name>
    <dbReference type="NCBI Taxonomy" id="96644"/>
    <lineage>
        <taxon>Eukaryota</taxon>
        <taxon>Metazoa</taxon>
        <taxon>Ecdysozoa</taxon>
        <taxon>Nematoda</taxon>
        <taxon>Chromadorea</taxon>
        <taxon>Rhabditida</taxon>
        <taxon>Rhabditina</taxon>
        <taxon>Rhabditomorpha</taxon>
        <taxon>Rhabditoidea</taxon>
        <taxon>Rhabditidae</taxon>
        <taxon>Mesorhabditinae</taxon>
        <taxon>Mesorhabditis</taxon>
    </lineage>
</organism>
<reference evidence="1" key="1">
    <citation type="submission" date="2023-06" db="EMBL/GenBank/DDBJ databases">
        <authorList>
            <person name="Delattre M."/>
        </authorList>
    </citation>
    <scope>NUCLEOTIDE SEQUENCE</scope>
    <source>
        <strain evidence="1">AF72</strain>
    </source>
</reference>
<evidence type="ECO:0000313" key="2">
    <source>
        <dbReference type="Proteomes" id="UP001177023"/>
    </source>
</evidence>
<evidence type="ECO:0000313" key="1">
    <source>
        <dbReference type="EMBL" id="CAJ0572810.1"/>
    </source>
</evidence>
<comment type="caution">
    <text evidence="1">The sequence shown here is derived from an EMBL/GenBank/DDBJ whole genome shotgun (WGS) entry which is preliminary data.</text>
</comment>
<feature type="non-terminal residue" evidence="1">
    <location>
        <position position="462"/>
    </location>
</feature>
<dbReference type="AlphaFoldDB" id="A0AA36CQ91"/>
<accession>A0AA36CQ91</accession>
<sequence>MTELTFYGFRGAELSSSPDRCVAACYQVAECQGVEWYNGKCYRAWFERRDRLPRTRGSTQLRTRGCFGKTELRGQLIGMPRWWVYADRQHRWTKTRPTGVGQVKAENGLFCVLRQKVAGCNLVALTIRNGRLNLGGTGSVVGYVAETIGECGAFQAVNEWQLSLPKLIDFVYIPPPGQGQKTWRNNGRVFYVWINSGGGDNPVSPREAAKAAHRQLLECDKPSALVLNDLSTIIGKAPTSPPSRPSVDASSYSETDTVVNVTDECAQDLDAEGIGDFDSYTTNVLDETIEATEHQSPKPVIDLPRHDYTTSTLEGVEGEEQWDTPALNNTFYSYLATILLCLMSPFIYVCCSTDPLIHTAAHEGRRMALQEIDTADEERVLLARENLEGARAVMRRLEEHHSAQKIELGYAITLLEKQLETHEQLPGTLQNLQLQIDSHEAQLADGYRTRAWRVGTVHQELE</sequence>
<keyword evidence="2" id="KW-1185">Reference proteome</keyword>